<evidence type="ECO:0000256" key="1">
    <source>
        <dbReference type="ARBA" id="ARBA00022679"/>
    </source>
</evidence>
<dbReference type="AlphaFoldDB" id="A0A9X8EJT5"/>
<organism evidence="4 5">
    <name type="scientific">Pseudomonas putida</name>
    <name type="common">Arthrobacter siderocapsulatus</name>
    <dbReference type="NCBI Taxonomy" id="303"/>
    <lineage>
        <taxon>Bacteria</taxon>
        <taxon>Pseudomonadati</taxon>
        <taxon>Pseudomonadota</taxon>
        <taxon>Gammaproteobacteria</taxon>
        <taxon>Pseudomonadales</taxon>
        <taxon>Pseudomonadaceae</taxon>
        <taxon>Pseudomonas</taxon>
    </lineage>
</organism>
<dbReference type="InterPro" id="IPR016181">
    <property type="entry name" value="Acyl_CoA_acyltransferase"/>
</dbReference>
<dbReference type="CDD" id="cd04301">
    <property type="entry name" value="NAT_SF"/>
    <property type="match status" value="1"/>
</dbReference>
<dbReference type="PROSITE" id="PS51186">
    <property type="entry name" value="GNAT"/>
    <property type="match status" value="1"/>
</dbReference>
<evidence type="ECO:0000256" key="2">
    <source>
        <dbReference type="ARBA" id="ARBA00023315"/>
    </source>
</evidence>
<keyword evidence="2" id="KW-0012">Acyltransferase</keyword>
<name>A0A9X8EJT5_PSEPU</name>
<keyword evidence="1" id="KW-0808">Transferase</keyword>
<dbReference type="PANTHER" id="PTHR43420">
    <property type="entry name" value="ACETYLTRANSFERASE"/>
    <property type="match status" value="1"/>
</dbReference>
<dbReference type="InterPro" id="IPR000182">
    <property type="entry name" value="GNAT_dom"/>
</dbReference>
<dbReference type="EMBL" id="RJUR01000014">
    <property type="protein sequence ID" value="ROQ48710.1"/>
    <property type="molecule type" value="Genomic_DNA"/>
</dbReference>
<comment type="caution">
    <text evidence="4">The sequence shown here is derived from an EMBL/GenBank/DDBJ whole genome shotgun (WGS) entry which is preliminary data.</text>
</comment>
<gene>
    <name evidence="4" type="ORF">EDF85_3011</name>
</gene>
<dbReference type="RefSeq" id="WP_088515042.1">
    <property type="nucleotide sequence ID" value="NZ_RJUR01000014.1"/>
</dbReference>
<proteinExistence type="predicted"/>
<evidence type="ECO:0000313" key="5">
    <source>
        <dbReference type="Proteomes" id="UP000269115"/>
    </source>
</evidence>
<sequence length="181" mass="20142">MTSLERLARLLPSSFVPGLRLQAEADDGFLRALFVTRRWEEVRAAPGWTDAQRVAFLHAQAELQQRHYALHYRSAEFLLLEHQGQPIGRLCLQVDASEVRVVDIALLPAWQGKGLGSTLLAAVLALADGQHTRCALSVEPFNPARRLYARLGFEVVGEQGLYLQMQRPLTQTCAEGAPMEP</sequence>
<reference evidence="4 5" key="1">
    <citation type="submission" date="2018-11" db="EMBL/GenBank/DDBJ databases">
        <title>Genomic analyses of the natural microbiome of Caenorhabditis elegans.</title>
        <authorList>
            <person name="Samuel B."/>
        </authorList>
    </citation>
    <scope>NUCLEOTIDE SEQUENCE [LARGE SCALE GENOMIC DNA]</scope>
    <source>
        <strain evidence="4 5">BIGb0473</strain>
    </source>
</reference>
<dbReference type="Gene3D" id="3.40.630.30">
    <property type="match status" value="1"/>
</dbReference>
<dbReference type="SUPFAM" id="SSF55729">
    <property type="entry name" value="Acyl-CoA N-acyltransferases (Nat)"/>
    <property type="match status" value="1"/>
</dbReference>
<accession>A0A9X8EJT5</accession>
<dbReference type="Proteomes" id="UP000269115">
    <property type="component" value="Unassembled WGS sequence"/>
</dbReference>
<evidence type="ECO:0000313" key="4">
    <source>
        <dbReference type="EMBL" id="ROQ48710.1"/>
    </source>
</evidence>
<dbReference type="GO" id="GO:0016747">
    <property type="term" value="F:acyltransferase activity, transferring groups other than amino-acyl groups"/>
    <property type="evidence" value="ECO:0007669"/>
    <property type="project" value="InterPro"/>
</dbReference>
<dbReference type="Pfam" id="PF00583">
    <property type="entry name" value="Acetyltransf_1"/>
    <property type="match status" value="1"/>
</dbReference>
<dbReference type="InterPro" id="IPR050680">
    <property type="entry name" value="YpeA/RimI_acetyltransf"/>
</dbReference>
<dbReference type="PANTHER" id="PTHR43420:SF12">
    <property type="entry name" value="N-ACETYLTRANSFERASE DOMAIN-CONTAINING PROTEIN"/>
    <property type="match status" value="1"/>
</dbReference>
<evidence type="ECO:0000259" key="3">
    <source>
        <dbReference type="PROSITE" id="PS51186"/>
    </source>
</evidence>
<protein>
    <submittedName>
        <fullName evidence="4">Acetyltransferase (GNAT) family protein</fullName>
    </submittedName>
</protein>
<feature type="domain" description="N-acetyltransferase" evidence="3">
    <location>
        <begin position="40"/>
        <end position="170"/>
    </location>
</feature>